<dbReference type="VEuPathDB" id="FungiDB:MCYG_07880"/>
<dbReference type="eggNOG" id="ENOG502S3K0">
    <property type="taxonomic scope" value="Eukaryota"/>
</dbReference>
<dbReference type="AlphaFoldDB" id="C5FXM1"/>
<dbReference type="HOGENOM" id="CLU_033907_2_0_1"/>
<dbReference type="EMBL" id="DS995707">
    <property type="protein sequence ID" value="EEQ35061.1"/>
    <property type="molecule type" value="Genomic_DNA"/>
</dbReference>
<name>C5FXM1_ARTOC</name>
<protein>
    <recommendedName>
        <fullName evidence="3">Sulfotransferase</fullName>
    </recommendedName>
</protein>
<dbReference type="PANTHER" id="PTHR48419:SF1">
    <property type="entry name" value="SULFOTRANSFERASE DOMAIN-CONTAINING PROTEIN"/>
    <property type="match status" value="1"/>
</dbReference>
<evidence type="ECO:0000313" key="2">
    <source>
        <dbReference type="Proteomes" id="UP000002035"/>
    </source>
</evidence>
<organism evidence="1 2">
    <name type="scientific">Arthroderma otae (strain ATCC MYA-4605 / CBS 113480)</name>
    <name type="common">Microsporum canis</name>
    <dbReference type="NCBI Taxonomy" id="554155"/>
    <lineage>
        <taxon>Eukaryota</taxon>
        <taxon>Fungi</taxon>
        <taxon>Dikarya</taxon>
        <taxon>Ascomycota</taxon>
        <taxon>Pezizomycotina</taxon>
        <taxon>Eurotiomycetes</taxon>
        <taxon>Eurotiomycetidae</taxon>
        <taxon>Onygenales</taxon>
        <taxon>Arthrodermataceae</taxon>
        <taxon>Microsporum</taxon>
    </lineage>
</organism>
<dbReference type="PANTHER" id="PTHR48419">
    <property type="entry name" value="SULFOTRANSFERASE DOMAIN-CONTAINING PROTEIN"/>
    <property type="match status" value="1"/>
</dbReference>
<dbReference type="OMA" id="YLITYPR"/>
<dbReference type="STRING" id="554155.C5FXM1"/>
<proteinExistence type="predicted"/>
<keyword evidence="2" id="KW-1185">Reference proteome</keyword>
<evidence type="ECO:0000313" key="1">
    <source>
        <dbReference type="EMBL" id="EEQ35061.1"/>
    </source>
</evidence>
<dbReference type="InterPro" id="IPR027417">
    <property type="entry name" value="P-loop_NTPase"/>
</dbReference>
<dbReference type="SUPFAM" id="SSF52540">
    <property type="entry name" value="P-loop containing nucleoside triphosphate hydrolases"/>
    <property type="match status" value="1"/>
</dbReference>
<dbReference type="GeneID" id="9230445"/>
<evidence type="ECO:0008006" key="3">
    <source>
        <dbReference type="Google" id="ProtNLM"/>
    </source>
</evidence>
<dbReference type="Gene3D" id="3.40.50.300">
    <property type="entry name" value="P-loop containing nucleotide triphosphate hydrolases"/>
    <property type="match status" value="1"/>
</dbReference>
<dbReference type="OrthoDB" id="3650366at2759"/>
<dbReference type="Proteomes" id="UP000002035">
    <property type="component" value="Unassembled WGS sequence"/>
</dbReference>
<sequence>MKSHNPRRFYLITYPRTGSNLLVRMLGLENQSDFIAGDDRGGYIFLPTIKLMTDLGLRARGVADWTADEIEQVRRSYQECFEGFQEYLETASSVRRSVFIKEHVHFLVEPTALSELVFGPNSRANEVPWTMQIPESYGPDPKRSFLNQTVLPDEFLKTWSPAFLIRHPALAFPSLYRALYELERPANEEEADSLGEHCMTLRWTRSLYDWYSRNLTAAESYIDGRVTWPIILDADDIMTDPDVVVRFCEMMGMDPSQLCFSWTPATVNQKTQMDPFTKRYLSTLLASGGIVQGKTSTTIDLEKEAKKWRTEFGDRAGRRIERLVKEAMPDYKFLKSRRLTSRPSIQEPPPVIHMCSEVVRRWT</sequence>
<accession>C5FXM1</accession>
<dbReference type="RefSeq" id="XP_002844097.1">
    <property type="nucleotide sequence ID" value="XM_002844051.1"/>
</dbReference>
<dbReference type="InterPro" id="IPR053226">
    <property type="entry name" value="Pyrrolopyrazine_biosynth_F"/>
</dbReference>
<reference evidence="2" key="1">
    <citation type="journal article" date="2012" name="MBio">
        <title>Comparative genome analysis of Trichophyton rubrum and related dermatophytes reveals candidate genes involved in infection.</title>
        <authorList>
            <person name="Martinez D.A."/>
            <person name="Oliver B.G."/>
            <person name="Graeser Y."/>
            <person name="Goldberg J.M."/>
            <person name="Li W."/>
            <person name="Martinez-Rossi N.M."/>
            <person name="Monod M."/>
            <person name="Shelest E."/>
            <person name="Barton R.C."/>
            <person name="Birch E."/>
            <person name="Brakhage A.A."/>
            <person name="Chen Z."/>
            <person name="Gurr S.J."/>
            <person name="Heiman D."/>
            <person name="Heitman J."/>
            <person name="Kosti I."/>
            <person name="Rossi A."/>
            <person name="Saif S."/>
            <person name="Samalova M."/>
            <person name="Saunders C.W."/>
            <person name="Shea T."/>
            <person name="Summerbell R.C."/>
            <person name="Xu J."/>
            <person name="Young S."/>
            <person name="Zeng Q."/>
            <person name="Birren B.W."/>
            <person name="Cuomo C.A."/>
            <person name="White T.C."/>
        </authorList>
    </citation>
    <scope>NUCLEOTIDE SEQUENCE [LARGE SCALE GENOMIC DNA]</scope>
    <source>
        <strain evidence="2">ATCC MYA-4605 / CBS 113480</strain>
    </source>
</reference>
<gene>
    <name evidence="1" type="ORF">MCYG_07880</name>
</gene>